<feature type="transmembrane region" description="Helical" evidence="5">
    <location>
        <begin position="20"/>
        <end position="38"/>
    </location>
</feature>
<dbReference type="Pfam" id="PF12698">
    <property type="entry name" value="ABC2_membrane_3"/>
    <property type="match status" value="1"/>
</dbReference>
<dbReference type="PANTHER" id="PTHR43027">
    <property type="entry name" value="DOXORUBICIN RESISTANCE ABC TRANSPORTER PERMEASE PROTEIN DRRC-RELATED"/>
    <property type="match status" value="1"/>
</dbReference>
<evidence type="ECO:0000256" key="5">
    <source>
        <dbReference type="SAM" id="Phobius"/>
    </source>
</evidence>
<evidence type="ECO:0000259" key="6">
    <source>
        <dbReference type="Pfam" id="PF12698"/>
    </source>
</evidence>
<gene>
    <name evidence="7" type="ORF">IO99_16950</name>
</gene>
<keyword evidence="3 5" id="KW-1133">Transmembrane helix</keyword>
<dbReference type="PANTHER" id="PTHR43027:SF1">
    <property type="entry name" value="DOXORUBICIN RESISTANCE ABC TRANSPORTER PERMEASE PROTEIN DRRC-RELATED"/>
    <property type="match status" value="1"/>
</dbReference>
<feature type="transmembrane region" description="Helical" evidence="5">
    <location>
        <begin position="341"/>
        <end position="363"/>
    </location>
</feature>
<proteinExistence type="predicted"/>
<dbReference type="STRING" id="318464.IO99_16950"/>
<keyword evidence="4 5" id="KW-0472">Membrane</keyword>
<evidence type="ECO:0000313" key="8">
    <source>
        <dbReference type="Proteomes" id="UP000028542"/>
    </source>
</evidence>
<feature type="transmembrane region" description="Helical" evidence="5">
    <location>
        <begin position="251"/>
        <end position="273"/>
    </location>
</feature>
<organism evidence="7 8">
    <name type="scientific">Clostridium sulfidigenes</name>
    <dbReference type="NCBI Taxonomy" id="318464"/>
    <lineage>
        <taxon>Bacteria</taxon>
        <taxon>Bacillati</taxon>
        <taxon>Bacillota</taxon>
        <taxon>Clostridia</taxon>
        <taxon>Eubacteriales</taxon>
        <taxon>Clostridiaceae</taxon>
        <taxon>Clostridium</taxon>
    </lineage>
</organism>
<dbReference type="InterPro" id="IPR013525">
    <property type="entry name" value="ABC2_TM"/>
</dbReference>
<dbReference type="GO" id="GO:0016020">
    <property type="term" value="C:membrane"/>
    <property type="evidence" value="ECO:0007669"/>
    <property type="project" value="UniProtKB-SubCell"/>
</dbReference>
<dbReference type="Proteomes" id="UP000028542">
    <property type="component" value="Unassembled WGS sequence"/>
</dbReference>
<name>A0A084J7V5_9CLOT</name>
<sequence>MFWHIFKYQLKCRFRDKLSVFWTLLFPIALATIFNLAFSNILTGEEFENVNIALVSNSNIPESFSTAMKESDLFNIESTDENSAKELLSKGKISGYITFVNNIEITVAKSGINESIIKTFVDSYSQKYSTISNLVSINPSIMNEDFMNNIALYNNYTKDKELNSSTNVVVIYFYTLLAMTCILGSTPGCTDVINIQGNQSQRAARINIAPVNKIKTFLAAISATLLFYFSTVLIVILYISQVLKIDFGNSIGYVILLCFVGCFNGITLGAMVSSLINKKASVKEGILLAFTMICSFLSGMMAVQIKYFIQDKFPILSYINPVNLITDGFYSLYYYSTYDRYFLNLGLLSLYGVIFSIVTYLVLRRQKYASI</sequence>
<dbReference type="InterPro" id="IPR052902">
    <property type="entry name" value="ABC-2_transporter"/>
</dbReference>
<feature type="transmembrane region" description="Helical" evidence="5">
    <location>
        <begin position="216"/>
        <end position="239"/>
    </location>
</feature>
<dbReference type="eggNOG" id="COG0842">
    <property type="taxonomic scope" value="Bacteria"/>
</dbReference>
<comment type="subcellular location">
    <subcellularLocation>
        <location evidence="1">Membrane</location>
        <topology evidence="1">Multi-pass membrane protein</topology>
    </subcellularLocation>
</comment>
<dbReference type="AlphaFoldDB" id="A0A084J7V5"/>
<reference evidence="7 8" key="1">
    <citation type="submission" date="2014-07" db="EMBL/GenBank/DDBJ databases">
        <title>Draft genome of Clostridium sulfidigenes 113A isolated from sediments associated with methane hydrate from Krishna Godavari basin.</title>
        <authorList>
            <person name="Honkalas V.S."/>
            <person name="Dabir A.P."/>
            <person name="Arora P."/>
            <person name="Dhakephalkar P.K."/>
        </authorList>
    </citation>
    <scope>NUCLEOTIDE SEQUENCE [LARGE SCALE GENOMIC DNA]</scope>
    <source>
        <strain evidence="7 8">113A</strain>
    </source>
</reference>
<keyword evidence="2 5" id="KW-0812">Transmembrane</keyword>
<feature type="transmembrane region" description="Helical" evidence="5">
    <location>
        <begin position="171"/>
        <end position="195"/>
    </location>
</feature>
<feature type="transmembrane region" description="Helical" evidence="5">
    <location>
        <begin position="285"/>
        <end position="309"/>
    </location>
</feature>
<dbReference type="EMBL" id="JPMD01000047">
    <property type="protein sequence ID" value="KEZ85039.1"/>
    <property type="molecule type" value="Genomic_DNA"/>
</dbReference>
<evidence type="ECO:0000256" key="2">
    <source>
        <dbReference type="ARBA" id="ARBA00022692"/>
    </source>
</evidence>
<feature type="domain" description="ABC-2 type transporter transmembrane" evidence="6">
    <location>
        <begin position="19"/>
        <end position="360"/>
    </location>
</feature>
<evidence type="ECO:0000256" key="4">
    <source>
        <dbReference type="ARBA" id="ARBA00023136"/>
    </source>
</evidence>
<keyword evidence="8" id="KW-1185">Reference proteome</keyword>
<dbReference type="RefSeq" id="WP_035135304.1">
    <property type="nucleotide sequence ID" value="NZ_JPMD01000047.1"/>
</dbReference>
<accession>A0A084J7V5</accession>
<evidence type="ECO:0000313" key="7">
    <source>
        <dbReference type="EMBL" id="KEZ85039.1"/>
    </source>
</evidence>
<dbReference type="GO" id="GO:0140359">
    <property type="term" value="F:ABC-type transporter activity"/>
    <property type="evidence" value="ECO:0007669"/>
    <property type="project" value="InterPro"/>
</dbReference>
<evidence type="ECO:0000256" key="1">
    <source>
        <dbReference type="ARBA" id="ARBA00004141"/>
    </source>
</evidence>
<comment type="caution">
    <text evidence="7">The sequence shown here is derived from an EMBL/GenBank/DDBJ whole genome shotgun (WGS) entry which is preliminary data.</text>
</comment>
<evidence type="ECO:0000256" key="3">
    <source>
        <dbReference type="ARBA" id="ARBA00022989"/>
    </source>
</evidence>
<protein>
    <recommendedName>
        <fullName evidence="6">ABC-2 type transporter transmembrane domain-containing protein</fullName>
    </recommendedName>
</protein>